<dbReference type="Gene3D" id="1.20.1280.50">
    <property type="match status" value="1"/>
</dbReference>
<dbReference type="AlphaFoldDB" id="A0A2R5LND3"/>
<dbReference type="InterPro" id="IPR032675">
    <property type="entry name" value="LRR_dom_sf"/>
</dbReference>
<dbReference type="InterPro" id="IPR036047">
    <property type="entry name" value="F-box-like_dom_sf"/>
</dbReference>
<accession>A0A2R5LND3</accession>
<dbReference type="GO" id="GO:0031398">
    <property type="term" value="P:positive regulation of protein ubiquitination"/>
    <property type="evidence" value="ECO:0007669"/>
    <property type="project" value="TreeGrafter"/>
</dbReference>
<organism evidence="2">
    <name type="scientific">Ornithodoros turicata</name>
    <dbReference type="NCBI Taxonomy" id="34597"/>
    <lineage>
        <taxon>Eukaryota</taxon>
        <taxon>Metazoa</taxon>
        <taxon>Ecdysozoa</taxon>
        <taxon>Arthropoda</taxon>
        <taxon>Chelicerata</taxon>
        <taxon>Arachnida</taxon>
        <taxon>Acari</taxon>
        <taxon>Parasitiformes</taxon>
        <taxon>Ixodida</taxon>
        <taxon>Ixodoidea</taxon>
        <taxon>Argasidae</taxon>
        <taxon>Ornithodorinae</taxon>
        <taxon>Ornithodoros</taxon>
    </lineage>
</organism>
<dbReference type="RefSeq" id="XP_064474427.1">
    <property type="nucleotide sequence ID" value="XM_064618357.1"/>
</dbReference>
<sequence>MSAGRVTANFAYLPSIVLVEIYKYLPFQDKLRASSSCKAWRECLFHPRFWTKLNIKFCLKKNCWRRAEFLSRKCGRFLRYVTLEFDCTSANIIQQCVAVLTQLGENRMLHSLTLRPTACVVDWPYVANGCSNENETFAVYDRFLEAIKQVIRTSTNLEHLSLGGLEDLLHHSDHLLGLLSLHHRHTLSHLHLASVKDNPDHYPIPEIRLGLLSVFSRLRTLSIDYDYVCDHLLLLLADKVAPLSKLILHVHGLEDSYQKSIKDSSWSRLASSAPQLRVTLILLHTCEPFTAVESLLCPSMPLAEFSSYYSDAFHGEVLNYLWGRYAETLCAVNVVNALTEEDAIPHRTFLVRAESPVVMLAWRCHRLASLQLVGHEIADTDLIAVARLRGQQLKELRIPLDCVSEGGSGGPYYSELCPTDVQRLETEVSTSLQRKWTLDSTQSPIEVEHGAFRSYLKSLQLLQGYSEA</sequence>
<dbReference type="CDD" id="cd22104">
    <property type="entry name" value="F-box_FBXO33"/>
    <property type="match status" value="1"/>
</dbReference>
<evidence type="ECO:0000313" key="2">
    <source>
        <dbReference type="EMBL" id="MBY10807.1"/>
    </source>
</evidence>
<dbReference type="PANTHER" id="PTHR20933:SF3">
    <property type="entry name" value="F-BOX ONLY PROTEIN 33"/>
    <property type="match status" value="1"/>
</dbReference>
<dbReference type="EMBL" id="GGLE01006681">
    <property type="protein sequence ID" value="MBY10807.1"/>
    <property type="molecule type" value="Transcribed_RNA"/>
</dbReference>
<dbReference type="Pfam" id="PF12937">
    <property type="entry name" value="F-box-like"/>
    <property type="match status" value="1"/>
</dbReference>
<evidence type="ECO:0000259" key="1">
    <source>
        <dbReference type="PROSITE" id="PS50181"/>
    </source>
</evidence>
<name>A0A2R5LND3_9ACAR</name>
<dbReference type="SUPFAM" id="SSF81383">
    <property type="entry name" value="F-box domain"/>
    <property type="match status" value="1"/>
</dbReference>
<reference evidence="2" key="1">
    <citation type="submission" date="2018-03" db="EMBL/GenBank/DDBJ databases">
        <title>The relapsing fever spirochete Borrelia turicatae persists in the highly oxidative environment of its soft-bodied tick vector.</title>
        <authorList>
            <person name="Bourret T.J."/>
            <person name="Boyle W.K."/>
            <person name="Valenzuela J.G."/>
            <person name="Oliveira F."/>
            <person name="Lopez J.E."/>
        </authorList>
    </citation>
    <scope>NUCLEOTIDE SEQUENCE</scope>
    <source>
        <strain evidence="2">Kansas strain/isolate</strain>
        <tissue evidence="2">Salivary glands</tissue>
    </source>
</reference>
<dbReference type="PANTHER" id="PTHR20933">
    <property type="entry name" value="F-BOX ONLY PROTEIN 33"/>
    <property type="match status" value="1"/>
</dbReference>
<protein>
    <recommendedName>
        <fullName evidence="1">F-box domain-containing protein</fullName>
    </recommendedName>
</protein>
<proteinExistence type="predicted"/>
<dbReference type="Gene3D" id="3.80.10.10">
    <property type="entry name" value="Ribonuclease Inhibitor"/>
    <property type="match status" value="1"/>
</dbReference>
<dbReference type="KEGG" id="oti:135388661"/>
<dbReference type="PROSITE" id="PS50181">
    <property type="entry name" value="FBOX"/>
    <property type="match status" value="1"/>
</dbReference>
<dbReference type="InterPro" id="IPR001810">
    <property type="entry name" value="F-box_dom"/>
</dbReference>
<dbReference type="GeneID" id="135388661"/>
<feature type="domain" description="F-box" evidence="1">
    <location>
        <begin position="7"/>
        <end position="53"/>
    </location>
</feature>